<evidence type="ECO:0000256" key="1">
    <source>
        <dbReference type="SAM" id="Phobius"/>
    </source>
</evidence>
<evidence type="ECO:0000313" key="3">
    <source>
        <dbReference type="EMBL" id="OAQ96413.1"/>
    </source>
</evidence>
<keyword evidence="1" id="KW-1133">Transmembrane helix</keyword>
<dbReference type="SMART" id="SM00672">
    <property type="entry name" value="CAP10"/>
    <property type="match status" value="1"/>
</dbReference>
<comment type="caution">
    <text evidence="3">The sequence shown here is derived from an EMBL/GenBank/DDBJ whole genome shotgun (WGS) entry which is preliminary data.</text>
</comment>
<dbReference type="InterPro" id="IPR051091">
    <property type="entry name" value="O-Glucosyltr/Glycosyltrsf_90"/>
</dbReference>
<reference evidence="3 4" key="1">
    <citation type="submission" date="2016-03" db="EMBL/GenBank/DDBJ databases">
        <title>Fine-scale spatial genetic structure of a fungal parasite of coffee scale insects.</title>
        <authorList>
            <person name="Jackson D."/>
            <person name="Zemenick K.A."/>
            <person name="Malloure B."/>
            <person name="Quandt C.A."/>
            <person name="James T.Y."/>
        </authorList>
    </citation>
    <scope>NUCLEOTIDE SEQUENCE [LARGE SCALE GENOMIC DNA]</scope>
    <source>
        <strain evidence="3 4">UM487</strain>
    </source>
</reference>
<feature type="transmembrane region" description="Helical" evidence="1">
    <location>
        <begin position="12"/>
        <end position="29"/>
    </location>
</feature>
<dbReference type="InterPro" id="IPR006598">
    <property type="entry name" value="CAP10"/>
</dbReference>
<dbReference type="PANTHER" id="PTHR12203">
    <property type="entry name" value="KDEL LYS-ASP-GLU-LEU CONTAINING - RELATED"/>
    <property type="match status" value="1"/>
</dbReference>
<dbReference type="EMBL" id="LUKN01004191">
    <property type="protein sequence ID" value="OAQ96413.1"/>
    <property type="molecule type" value="Genomic_DNA"/>
</dbReference>
<feature type="domain" description="Glycosyl transferase CAP10" evidence="2">
    <location>
        <begin position="291"/>
        <end position="589"/>
    </location>
</feature>
<name>A0A179I4F1_CORDF</name>
<dbReference type="Pfam" id="PF05686">
    <property type="entry name" value="Glyco_transf_90"/>
    <property type="match status" value="1"/>
</dbReference>
<evidence type="ECO:0000313" key="4">
    <source>
        <dbReference type="Proteomes" id="UP000243081"/>
    </source>
</evidence>
<keyword evidence="1" id="KW-0472">Membrane</keyword>
<evidence type="ECO:0000259" key="2">
    <source>
        <dbReference type="SMART" id="SM00672"/>
    </source>
</evidence>
<proteinExistence type="predicted"/>
<dbReference type="OMA" id="PAPMYWN"/>
<dbReference type="Proteomes" id="UP000243081">
    <property type="component" value="Unassembled WGS sequence"/>
</dbReference>
<organism evidence="3 4">
    <name type="scientific">Cordyceps confragosa</name>
    <name type="common">Lecanicillium lecanii</name>
    <dbReference type="NCBI Taxonomy" id="2714763"/>
    <lineage>
        <taxon>Eukaryota</taxon>
        <taxon>Fungi</taxon>
        <taxon>Dikarya</taxon>
        <taxon>Ascomycota</taxon>
        <taxon>Pezizomycotina</taxon>
        <taxon>Sordariomycetes</taxon>
        <taxon>Hypocreomycetidae</taxon>
        <taxon>Hypocreales</taxon>
        <taxon>Cordycipitaceae</taxon>
        <taxon>Akanthomyces</taxon>
    </lineage>
</organism>
<accession>A0A179I4F1</accession>
<keyword evidence="1" id="KW-0812">Transmembrane</keyword>
<sequence>MLPRSPKIGRWIILIFCIVFTVYLLGGLIHNASTVQPWTVRPNRWLNTEAHPIDTLISDAHTAFSRLISKQTKTVEEAAEAYRKRRGRHPPPHFDKWFEFAQSHNAVIVEDFFDQVYHDLEPFWGMDASIIRNEASSFEMTINVRNGNATAGSDWFWTRIWLDLVKTVEHLLPDMDLALNAMDEPRIIVPYENITQYMRRASKTVRMPQAKKVLSQYQTLPKPGASNADADIRSKNWESTTPYWPLVRRGCPPTSAARTAPLQESFDTPPEISSINTRRHSYQGYVSNYTLSTDVCHQADLQGLEGILIEPLSTSTTKVLFPLFGGSKLAVNNEILLPAPMYWNEEERFTGGDDHGIDWPGKETGVIWRGVASGGRNRENNWKGFQRHRFVSMNNETTISRVENDTAQVKTFALPERQYQVNAQRKGELSGWVRSWANVSFTDLSCYPDADGPYCNYTNDHFEPLSGMPMSQQFNYKYLPDIDGNSFSGRYLGFLRSTSVPIKATLWREWHDSRLVAWKHFIPMDNRFVDYYGIMDYFIGFQGQGAHDGAGEKLASDGKEWAERVLRKEDMQIYVLRLLLEYARVLDDRREMMGWVDDLLKSSSPRKDQSPI</sequence>
<dbReference type="PANTHER" id="PTHR12203:SF22">
    <property type="entry name" value="CAPSULE ASSOCIATED PROTEIN"/>
    <property type="match status" value="1"/>
</dbReference>
<protein>
    <recommendedName>
        <fullName evidence="2">Glycosyl transferase CAP10 domain-containing protein</fullName>
    </recommendedName>
</protein>
<gene>
    <name evidence="3" type="ORF">LLEC1_00888</name>
</gene>
<dbReference type="OrthoDB" id="541052at2759"/>
<dbReference type="AlphaFoldDB" id="A0A179I4F1"/>
<keyword evidence="4" id="KW-1185">Reference proteome</keyword>